<comment type="caution">
    <text evidence="1">The sequence shown here is derived from an EMBL/GenBank/DDBJ whole genome shotgun (WGS) entry which is preliminary data.</text>
</comment>
<keyword evidence="2" id="KW-1185">Reference proteome</keyword>
<evidence type="ECO:0008006" key="3">
    <source>
        <dbReference type="Google" id="ProtNLM"/>
    </source>
</evidence>
<evidence type="ECO:0000313" key="1">
    <source>
        <dbReference type="EMBL" id="OWY98210.1"/>
    </source>
</evidence>
<proteinExistence type="predicted"/>
<dbReference type="PANTHER" id="PTHR47163">
    <property type="entry name" value="DDE_TNP_IS1595 DOMAIN-CONTAINING PROTEIN"/>
    <property type="match status" value="1"/>
</dbReference>
<dbReference type="STRING" id="4795.A0A225UYM0"/>
<dbReference type="OrthoDB" id="88721at2759"/>
<dbReference type="Proteomes" id="UP000198211">
    <property type="component" value="Unassembled WGS sequence"/>
</dbReference>
<dbReference type="PANTHER" id="PTHR47163:SF2">
    <property type="entry name" value="SI:DKEY-17M8.2"/>
    <property type="match status" value="1"/>
</dbReference>
<accession>A0A225UYM0</accession>
<reference evidence="2" key="1">
    <citation type="submission" date="2017-03" db="EMBL/GenBank/DDBJ databases">
        <title>Phytopthora megakarya and P. palmivora, two closely related causual agents of cacao black pod achieved similar genome size and gene model numbers by different mechanisms.</title>
        <authorList>
            <person name="Ali S."/>
            <person name="Shao J."/>
            <person name="Larry D.J."/>
            <person name="Kronmiller B."/>
            <person name="Shen D."/>
            <person name="Strem M.D."/>
            <person name="Melnick R.L."/>
            <person name="Guiltinan M.J."/>
            <person name="Tyler B.M."/>
            <person name="Meinhardt L.W."/>
            <person name="Bailey B.A."/>
        </authorList>
    </citation>
    <scope>NUCLEOTIDE SEQUENCE [LARGE SCALE GENOMIC DNA]</scope>
    <source>
        <strain evidence="2">zdho120</strain>
    </source>
</reference>
<protein>
    <recommendedName>
        <fullName evidence="3">ISXO2-like transposase domain-containing protein</fullName>
    </recommendedName>
</protein>
<gene>
    <name evidence="1" type="ORF">PHMEG_00031076</name>
</gene>
<dbReference type="EMBL" id="NBNE01009624">
    <property type="protein sequence ID" value="OWY98210.1"/>
    <property type="molecule type" value="Genomic_DNA"/>
</dbReference>
<evidence type="ECO:0000313" key="2">
    <source>
        <dbReference type="Proteomes" id="UP000198211"/>
    </source>
</evidence>
<dbReference type="InterPro" id="IPR053164">
    <property type="entry name" value="IS1016-like_transposase"/>
</dbReference>
<name>A0A225UYM0_9STRA</name>
<dbReference type="AlphaFoldDB" id="A0A225UYM0"/>
<sequence>MQTAFHYHVEDETHFLMSNVMEVTCDEATCMEWCRQVGLIDKMKLCSVCGSEMKASPTRKRWRCSRRNVHPSGKEITFQANELADVCERTVREWYAFCRATCSKELLKAEFKFGGEGHIVEIDENSFAKKRKYNRGRHHKEFWLFDGVEHGTGRWFGRIVYDKRTKQTLLPVIKKFIKPRTKIMSDMFATYVCERGNKQHTLENNRTL</sequence>
<organism evidence="1 2">
    <name type="scientific">Phytophthora megakarya</name>
    <dbReference type="NCBI Taxonomy" id="4795"/>
    <lineage>
        <taxon>Eukaryota</taxon>
        <taxon>Sar</taxon>
        <taxon>Stramenopiles</taxon>
        <taxon>Oomycota</taxon>
        <taxon>Peronosporomycetes</taxon>
        <taxon>Peronosporales</taxon>
        <taxon>Peronosporaceae</taxon>
        <taxon>Phytophthora</taxon>
    </lineage>
</organism>